<feature type="compositionally biased region" description="Basic and acidic residues" evidence="1">
    <location>
        <begin position="71"/>
        <end position="83"/>
    </location>
</feature>
<feature type="region of interest" description="Disordered" evidence="1">
    <location>
        <begin position="56"/>
        <end position="83"/>
    </location>
</feature>
<name>A0A2Z6PE64_TRISU</name>
<accession>A0A2Z6PE64</accession>
<dbReference type="Proteomes" id="UP000242715">
    <property type="component" value="Unassembled WGS sequence"/>
</dbReference>
<proteinExistence type="predicted"/>
<keyword evidence="3" id="KW-1185">Reference proteome</keyword>
<protein>
    <submittedName>
        <fullName evidence="2">Uncharacterized protein</fullName>
    </submittedName>
</protein>
<reference evidence="3" key="1">
    <citation type="journal article" date="2017" name="Front. Plant Sci.">
        <title>Climate Clever Clovers: New Paradigm to Reduce the Environmental Footprint of Ruminants by Breeding Low Methanogenic Forages Utilizing Haplotype Variation.</title>
        <authorList>
            <person name="Kaur P."/>
            <person name="Appels R."/>
            <person name="Bayer P.E."/>
            <person name="Keeble-Gagnere G."/>
            <person name="Wang J."/>
            <person name="Hirakawa H."/>
            <person name="Shirasawa K."/>
            <person name="Vercoe P."/>
            <person name="Stefanova K."/>
            <person name="Durmic Z."/>
            <person name="Nichols P."/>
            <person name="Revell C."/>
            <person name="Isobe S.N."/>
            <person name="Edwards D."/>
            <person name="Erskine W."/>
        </authorList>
    </citation>
    <scope>NUCLEOTIDE SEQUENCE [LARGE SCALE GENOMIC DNA]</scope>
    <source>
        <strain evidence="3">cv. Daliak</strain>
    </source>
</reference>
<sequence length="83" mass="9480">MRDDYAASRTHVDRPRFFHDSNANMTRFHHAREDQSGPYSYGVEFLAARHKDEDEKIISKREGAARGSSDGGRDCHREAGDID</sequence>
<evidence type="ECO:0000313" key="2">
    <source>
        <dbReference type="EMBL" id="GAU43199.1"/>
    </source>
</evidence>
<dbReference type="EMBL" id="DF973961">
    <property type="protein sequence ID" value="GAU43199.1"/>
    <property type="molecule type" value="Genomic_DNA"/>
</dbReference>
<evidence type="ECO:0000256" key="1">
    <source>
        <dbReference type="SAM" id="MobiDB-lite"/>
    </source>
</evidence>
<organism evidence="2 3">
    <name type="scientific">Trifolium subterraneum</name>
    <name type="common">Subterranean clover</name>
    <dbReference type="NCBI Taxonomy" id="3900"/>
    <lineage>
        <taxon>Eukaryota</taxon>
        <taxon>Viridiplantae</taxon>
        <taxon>Streptophyta</taxon>
        <taxon>Embryophyta</taxon>
        <taxon>Tracheophyta</taxon>
        <taxon>Spermatophyta</taxon>
        <taxon>Magnoliopsida</taxon>
        <taxon>eudicotyledons</taxon>
        <taxon>Gunneridae</taxon>
        <taxon>Pentapetalae</taxon>
        <taxon>rosids</taxon>
        <taxon>fabids</taxon>
        <taxon>Fabales</taxon>
        <taxon>Fabaceae</taxon>
        <taxon>Papilionoideae</taxon>
        <taxon>50 kb inversion clade</taxon>
        <taxon>NPAAA clade</taxon>
        <taxon>Hologalegina</taxon>
        <taxon>IRL clade</taxon>
        <taxon>Trifolieae</taxon>
        <taxon>Trifolium</taxon>
    </lineage>
</organism>
<gene>
    <name evidence="2" type="ORF">TSUD_300860</name>
</gene>
<dbReference type="AlphaFoldDB" id="A0A2Z6PE64"/>
<evidence type="ECO:0000313" key="3">
    <source>
        <dbReference type="Proteomes" id="UP000242715"/>
    </source>
</evidence>